<dbReference type="InterPro" id="IPR033408">
    <property type="entry name" value="SusF_N"/>
</dbReference>
<protein>
    <submittedName>
        <fullName evidence="3">CBM_SusE-F_like</fullName>
    </submittedName>
</protein>
<evidence type="ECO:0000313" key="3">
    <source>
        <dbReference type="EMBL" id="SCD19328.1"/>
    </source>
</evidence>
<evidence type="ECO:0000259" key="2">
    <source>
        <dbReference type="Pfam" id="PF26120"/>
    </source>
</evidence>
<gene>
    <name evidence="3" type="ORF">PSM36_0498</name>
</gene>
<dbReference type="Gene3D" id="2.60.40.3620">
    <property type="match status" value="3"/>
</dbReference>
<feature type="domain" description="SusF first starch specific CBM" evidence="2">
    <location>
        <begin position="174"/>
        <end position="288"/>
    </location>
</feature>
<dbReference type="RefSeq" id="WP_076928633.1">
    <property type="nucleotide sequence ID" value="NZ_LT605205.1"/>
</dbReference>
<dbReference type="GO" id="GO:0019867">
    <property type="term" value="C:outer membrane"/>
    <property type="evidence" value="ECO:0007669"/>
    <property type="project" value="InterPro"/>
</dbReference>
<organism evidence="3 4">
    <name type="scientific">Proteiniphilum saccharofermentans</name>
    <dbReference type="NCBI Taxonomy" id="1642647"/>
    <lineage>
        <taxon>Bacteria</taxon>
        <taxon>Pseudomonadati</taxon>
        <taxon>Bacteroidota</taxon>
        <taxon>Bacteroidia</taxon>
        <taxon>Bacteroidales</taxon>
        <taxon>Dysgonomonadaceae</taxon>
        <taxon>Proteiniphilum</taxon>
    </lineage>
</organism>
<dbReference type="InterPro" id="IPR058976">
    <property type="entry name" value="CBM_1st_SusF"/>
</dbReference>
<name>A0A1R3T2C2_9BACT</name>
<dbReference type="PROSITE" id="PS51257">
    <property type="entry name" value="PROKAR_LIPOPROTEIN"/>
    <property type="match status" value="1"/>
</dbReference>
<dbReference type="STRING" id="1642647.PSM36_0498"/>
<dbReference type="Pfam" id="PF26120">
    <property type="entry name" value="CBM_1st_SusF"/>
    <property type="match status" value="1"/>
</dbReference>
<reference evidence="3 4" key="1">
    <citation type="submission" date="2016-08" db="EMBL/GenBank/DDBJ databases">
        <authorList>
            <person name="Seilhamer J.J."/>
        </authorList>
    </citation>
    <scope>NUCLEOTIDE SEQUENCE [LARGE SCALE GENOMIC DNA]</scope>
    <source>
        <strain evidence="3">M3/6</strain>
    </source>
</reference>
<dbReference type="GO" id="GO:2001070">
    <property type="term" value="F:starch binding"/>
    <property type="evidence" value="ECO:0007669"/>
    <property type="project" value="InterPro"/>
</dbReference>
<dbReference type="Proteomes" id="UP000187464">
    <property type="component" value="Chromosome I"/>
</dbReference>
<evidence type="ECO:0000259" key="1">
    <source>
        <dbReference type="Pfam" id="PF17142"/>
    </source>
</evidence>
<evidence type="ECO:0000313" key="4">
    <source>
        <dbReference type="Proteomes" id="UP000187464"/>
    </source>
</evidence>
<dbReference type="Pfam" id="PF17142">
    <property type="entry name" value="SusF_N"/>
    <property type="match status" value="1"/>
</dbReference>
<dbReference type="EMBL" id="LT605205">
    <property type="protein sequence ID" value="SCD19328.1"/>
    <property type="molecule type" value="Genomic_DNA"/>
</dbReference>
<keyword evidence="4" id="KW-1185">Reference proteome</keyword>
<sequence>MKPKIYLLTTLLALVGFGSCDDVYDHMAAPPQAYEQEDAQSVEGFTIALGSGFGSAIVLTGEALEENTPFEAVKATATPQLAEGATVTFKLELSSTDDFEQALELPSMSGKNTATITPADLDEAVKSLYGKAPYARELFIRVKYYITDGASSVMMPTPVILGPVTVTPVGPVIEEEYYLIGNINEWNIEDLDNYKFNHSGKDVYEDPIFTILVEMKQPESGDFNGYFKIVPKSSKEAASWDGLLGNPVDGNTELEGDLIIENSQAMRVMEPGWVRITLNMIEYTYTIQLLGYTKDVVYMTGNAITGLPEWNNEIGAIGNGLQILFADNSSADSKYTFTAHFTGGREQKFPIKAGVWDPCWGYRDGALVLENNSPNLPGPATDGYYTLKLDLGTLTAEYIPYTGDVSVTYNSMGVIGTATAGGWDTDTDLTQVAEHIWTSNAIELMPGLLKIRANDAWDVSWGATSEDNQSLPFGTGTTNNGANIAIETAGTYYIALNDLTGHYIIIPTSELP</sequence>
<dbReference type="KEGG" id="psac:PSM36_0498"/>
<accession>A0A1R3T2C2</accession>
<dbReference type="AlphaFoldDB" id="A0A1R3T2C2"/>
<feature type="domain" description="Outer membrane protein SusF N-terminal" evidence="1">
    <location>
        <begin position="20"/>
        <end position="148"/>
    </location>
</feature>
<proteinExistence type="predicted"/>